<comment type="caution">
    <text evidence="1">The sequence shown here is derived from an EMBL/GenBank/DDBJ whole genome shotgun (WGS) entry which is preliminary data.</text>
</comment>
<dbReference type="Gene3D" id="1.10.150.240">
    <property type="entry name" value="Putative phosphatase, domain 2"/>
    <property type="match status" value="1"/>
</dbReference>
<dbReference type="GO" id="GO:0016791">
    <property type="term" value="F:phosphatase activity"/>
    <property type="evidence" value="ECO:0007669"/>
    <property type="project" value="UniProtKB-ARBA"/>
</dbReference>
<proteinExistence type="predicted"/>
<accession>A0A9P6M9P1</accession>
<protein>
    <recommendedName>
        <fullName evidence="3">Epoxide hydrolase</fullName>
    </recommendedName>
</protein>
<dbReference type="InterPro" id="IPR006439">
    <property type="entry name" value="HAD-SF_hydro_IA"/>
</dbReference>
<dbReference type="SFLD" id="SFLDS00003">
    <property type="entry name" value="Haloacid_Dehalogenase"/>
    <property type="match status" value="1"/>
</dbReference>
<dbReference type="NCBIfam" id="TIGR01509">
    <property type="entry name" value="HAD-SF-IA-v3"/>
    <property type="match status" value="1"/>
</dbReference>
<dbReference type="OrthoDB" id="1694274at2759"/>
<dbReference type="InterPro" id="IPR036412">
    <property type="entry name" value="HAD-like_sf"/>
</dbReference>
<dbReference type="InterPro" id="IPR023214">
    <property type="entry name" value="HAD_sf"/>
</dbReference>
<evidence type="ECO:0000313" key="1">
    <source>
        <dbReference type="EMBL" id="KAF9982748.1"/>
    </source>
</evidence>
<sequence length="320" mass="34804">MSSSIQRPVLEGRYKAVFFDIGGVVVGSPFSGIAAYEKLYNLPVNYLNVAMQLVSVFCSPLHLTSNAQHIVMVNSMRAGSNGAFQRLERGEIDLWTFYDAFSEQLSNPLNVAAYAKYAQLRGKEFNEEAFKVPNINGRELFHQMMGHAAVVVPSMVQAIATLRDSGYIVAALTNNFNYPSDTRGQREQELILQGTTQYLASPSLTSLTTTLPATGAIGSNSGLLIMGQDQLKTLFHHYIESAILGLRKPDPMIYKKACEIVGVQPSEVVFLDDIGANLKSAQNVGLTTIRVELGKPEKAIAQLEQVLGGGIKLLSSGSKL</sequence>
<dbReference type="Gene3D" id="3.40.50.1000">
    <property type="entry name" value="HAD superfamily/HAD-like"/>
    <property type="match status" value="1"/>
</dbReference>
<gene>
    <name evidence="1" type="ORF">BGZ65_002540</name>
</gene>
<name>A0A9P6M9P1_9FUNG</name>
<dbReference type="Pfam" id="PF00702">
    <property type="entry name" value="Hydrolase"/>
    <property type="match status" value="1"/>
</dbReference>
<dbReference type="PANTHER" id="PTHR47829:SF1">
    <property type="entry name" value="HAD FAMILY PHOSPHATASE"/>
    <property type="match status" value="1"/>
</dbReference>
<dbReference type="InterPro" id="IPR052898">
    <property type="entry name" value="ACAD10-like"/>
</dbReference>
<dbReference type="SUPFAM" id="SSF56784">
    <property type="entry name" value="HAD-like"/>
    <property type="match status" value="1"/>
</dbReference>
<reference evidence="1" key="1">
    <citation type="journal article" date="2020" name="Fungal Divers.">
        <title>Resolving the Mortierellaceae phylogeny through synthesis of multi-gene phylogenetics and phylogenomics.</title>
        <authorList>
            <person name="Vandepol N."/>
            <person name="Liber J."/>
            <person name="Desiro A."/>
            <person name="Na H."/>
            <person name="Kennedy M."/>
            <person name="Barry K."/>
            <person name="Grigoriev I.V."/>
            <person name="Miller A.N."/>
            <person name="O'Donnell K."/>
            <person name="Stajich J.E."/>
            <person name="Bonito G."/>
        </authorList>
    </citation>
    <scope>NUCLEOTIDE SEQUENCE</scope>
    <source>
        <strain evidence="1">MES-2147</strain>
    </source>
</reference>
<keyword evidence="2" id="KW-1185">Reference proteome</keyword>
<dbReference type="CDD" id="cd02603">
    <property type="entry name" value="HAD_sEH-N_like"/>
    <property type="match status" value="1"/>
</dbReference>
<dbReference type="SFLD" id="SFLDG01129">
    <property type="entry name" value="C1.5:_HAD__Beta-PGM__Phosphata"/>
    <property type="match status" value="1"/>
</dbReference>
<dbReference type="AlphaFoldDB" id="A0A9P6M9P1"/>
<dbReference type="Proteomes" id="UP000749646">
    <property type="component" value="Unassembled WGS sequence"/>
</dbReference>
<organism evidence="1 2">
    <name type="scientific">Modicella reniformis</name>
    <dbReference type="NCBI Taxonomy" id="1440133"/>
    <lineage>
        <taxon>Eukaryota</taxon>
        <taxon>Fungi</taxon>
        <taxon>Fungi incertae sedis</taxon>
        <taxon>Mucoromycota</taxon>
        <taxon>Mortierellomycotina</taxon>
        <taxon>Mortierellomycetes</taxon>
        <taxon>Mortierellales</taxon>
        <taxon>Mortierellaceae</taxon>
        <taxon>Modicella</taxon>
    </lineage>
</organism>
<dbReference type="EMBL" id="JAAAHW010003549">
    <property type="protein sequence ID" value="KAF9982748.1"/>
    <property type="molecule type" value="Genomic_DNA"/>
</dbReference>
<dbReference type="PANTHER" id="PTHR47829">
    <property type="entry name" value="HYDROLASE, PUTATIVE (AFU_ORTHOLOGUE AFUA_1G12880)-RELATED"/>
    <property type="match status" value="1"/>
</dbReference>
<evidence type="ECO:0000313" key="2">
    <source>
        <dbReference type="Proteomes" id="UP000749646"/>
    </source>
</evidence>
<evidence type="ECO:0008006" key="3">
    <source>
        <dbReference type="Google" id="ProtNLM"/>
    </source>
</evidence>
<dbReference type="InterPro" id="IPR023198">
    <property type="entry name" value="PGP-like_dom2"/>
</dbReference>